<dbReference type="GO" id="GO:0043531">
    <property type="term" value="F:ADP binding"/>
    <property type="evidence" value="ECO:0007669"/>
    <property type="project" value="InterPro"/>
</dbReference>
<dbReference type="SUPFAM" id="SSF52540">
    <property type="entry name" value="P-loop containing nucleoside triphosphate hydrolases"/>
    <property type="match status" value="1"/>
</dbReference>
<gene>
    <name evidence="2" type="ORF">QYE76_048533</name>
</gene>
<dbReference type="AlphaFoldDB" id="A0AAD8SMJ0"/>
<dbReference type="Pfam" id="PF00931">
    <property type="entry name" value="NB-ARC"/>
    <property type="match status" value="1"/>
</dbReference>
<dbReference type="InterPro" id="IPR002182">
    <property type="entry name" value="NB-ARC"/>
</dbReference>
<dbReference type="InterPro" id="IPR050905">
    <property type="entry name" value="Plant_NBS-LRR"/>
</dbReference>
<dbReference type="Gene3D" id="3.40.50.300">
    <property type="entry name" value="P-loop containing nucleotide triphosphate hydrolases"/>
    <property type="match status" value="1"/>
</dbReference>
<dbReference type="InterPro" id="IPR027417">
    <property type="entry name" value="P-loop_NTPase"/>
</dbReference>
<comment type="caution">
    <text evidence="2">The sequence shown here is derived from an EMBL/GenBank/DDBJ whole genome shotgun (WGS) entry which is preliminary data.</text>
</comment>
<dbReference type="EMBL" id="JAUUTY010000003">
    <property type="protein sequence ID" value="KAK1660374.1"/>
    <property type="molecule type" value="Genomic_DNA"/>
</dbReference>
<dbReference type="Proteomes" id="UP001231189">
    <property type="component" value="Unassembled WGS sequence"/>
</dbReference>
<sequence>MQEVAPVGPCCGPTINTIISSFYNPFAKHVLYCFTAGTNVRDHKREIDALKLKQAGVQEMIRINMHLLDAVPTEQARLWLESIDRAVSNEAANRLRYTQRYRFRGCCSPNCLGNYQISKRAVEELEDVKSLLGSVPGDNNITRAPYARAVENMLVDPAPMPRSREVIFEDVLQFIKSNDPNERIVGMWGPDKDDNTNLLKKINNSFLEQSLFDFVIFVPSPSDCSVTNIQSEIISRLGMKQEGNEATRATRICGQLENKNFLVIVDDLRQNLDLRAVAIPYPLGFVGEKKRKVVIMSLCGYRLLVI</sequence>
<organism evidence="2 3">
    <name type="scientific">Lolium multiflorum</name>
    <name type="common">Italian ryegrass</name>
    <name type="synonym">Lolium perenne subsp. multiflorum</name>
    <dbReference type="NCBI Taxonomy" id="4521"/>
    <lineage>
        <taxon>Eukaryota</taxon>
        <taxon>Viridiplantae</taxon>
        <taxon>Streptophyta</taxon>
        <taxon>Embryophyta</taxon>
        <taxon>Tracheophyta</taxon>
        <taxon>Spermatophyta</taxon>
        <taxon>Magnoliopsida</taxon>
        <taxon>Liliopsida</taxon>
        <taxon>Poales</taxon>
        <taxon>Poaceae</taxon>
        <taxon>BOP clade</taxon>
        <taxon>Pooideae</taxon>
        <taxon>Poodae</taxon>
        <taxon>Poeae</taxon>
        <taxon>Poeae Chloroplast Group 2 (Poeae type)</taxon>
        <taxon>Loliodinae</taxon>
        <taxon>Loliinae</taxon>
        <taxon>Lolium</taxon>
    </lineage>
</organism>
<keyword evidence="3" id="KW-1185">Reference proteome</keyword>
<dbReference type="PANTHER" id="PTHR33463">
    <property type="entry name" value="NB-ARC DOMAIN-CONTAINING PROTEIN-RELATED"/>
    <property type="match status" value="1"/>
</dbReference>
<evidence type="ECO:0000313" key="2">
    <source>
        <dbReference type="EMBL" id="KAK1660374.1"/>
    </source>
</evidence>
<proteinExistence type="predicted"/>
<accession>A0AAD8SMJ0</accession>
<evidence type="ECO:0000259" key="1">
    <source>
        <dbReference type="Pfam" id="PF00931"/>
    </source>
</evidence>
<reference evidence="2" key="1">
    <citation type="submission" date="2023-07" db="EMBL/GenBank/DDBJ databases">
        <title>A chromosome-level genome assembly of Lolium multiflorum.</title>
        <authorList>
            <person name="Chen Y."/>
            <person name="Copetti D."/>
            <person name="Kolliker R."/>
            <person name="Studer B."/>
        </authorList>
    </citation>
    <scope>NUCLEOTIDE SEQUENCE</scope>
    <source>
        <strain evidence="2">02402/16</strain>
        <tissue evidence="2">Leaf</tissue>
    </source>
</reference>
<feature type="domain" description="NB-ARC" evidence="1">
    <location>
        <begin position="170"/>
        <end position="282"/>
    </location>
</feature>
<protein>
    <recommendedName>
        <fullName evidence="1">NB-ARC domain-containing protein</fullName>
    </recommendedName>
</protein>
<name>A0AAD8SMJ0_LOLMU</name>
<evidence type="ECO:0000313" key="3">
    <source>
        <dbReference type="Proteomes" id="UP001231189"/>
    </source>
</evidence>